<dbReference type="InterPro" id="IPR013538">
    <property type="entry name" value="ASHA1/2-like_C"/>
</dbReference>
<evidence type="ECO:0000313" key="3">
    <source>
        <dbReference type="EMBL" id="SCS21023.1"/>
    </source>
</evidence>
<dbReference type="SUPFAM" id="SSF55961">
    <property type="entry name" value="Bet v1-like"/>
    <property type="match status" value="1"/>
</dbReference>
<evidence type="ECO:0000313" key="5">
    <source>
        <dbReference type="Proteomes" id="UP000095412"/>
    </source>
</evidence>
<keyword evidence="5" id="KW-1185">Reference proteome</keyword>
<dbReference type="OrthoDB" id="9803476at2"/>
<proteinExistence type="inferred from homology"/>
<dbReference type="Proteomes" id="UP000095768">
    <property type="component" value="Unassembled WGS sequence"/>
</dbReference>
<protein>
    <submittedName>
        <fullName evidence="4">Activator of Hsp90 ATPase homolog 1-like protein</fullName>
    </submittedName>
</protein>
<dbReference type="Gene3D" id="3.30.530.20">
    <property type="match status" value="1"/>
</dbReference>
<accession>A0A1D4I5Q5</accession>
<dbReference type="AlphaFoldDB" id="A0A1D4I5Q5"/>
<comment type="similarity">
    <text evidence="1">Belongs to the AHA1 family.</text>
</comment>
<evidence type="ECO:0000256" key="1">
    <source>
        <dbReference type="ARBA" id="ARBA00006817"/>
    </source>
</evidence>
<evidence type="ECO:0000313" key="4">
    <source>
        <dbReference type="EMBL" id="SCS44785.1"/>
    </source>
</evidence>
<dbReference type="Proteomes" id="UP000095412">
    <property type="component" value="Unassembled WGS sequence"/>
</dbReference>
<reference evidence="3 5" key="2">
    <citation type="submission" date="2016-09" db="EMBL/GenBank/DDBJ databases">
        <authorList>
            <consortium name="Pathogen Informatics"/>
            <person name="Sun Q."/>
            <person name="Inoue M."/>
        </authorList>
    </citation>
    <scope>NUCLEOTIDE SEQUENCE [LARGE SCALE GENOMIC DNA]</scope>
    <source>
        <strain evidence="3 5">82C</strain>
    </source>
</reference>
<evidence type="ECO:0000313" key="6">
    <source>
        <dbReference type="Proteomes" id="UP000095768"/>
    </source>
</evidence>
<dbReference type="EMBL" id="FMPI01000001">
    <property type="protein sequence ID" value="SCS21023.1"/>
    <property type="molecule type" value="Genomic_DNA"/>
</dbReference>
<evidence type="ECO:0000259" key="2">
    <source>
        <dbReference type="Pfam" id="PF08327"/>
    </source>
</evidence>
<dbReference type="EMBL" id="FMPG01000001">
    <property type="protein sequence ID" value="SCS44785.1"/>
    <property type="molecule type" value="Genomic_DNA"/>
</dbReference>
<dbReference type="InterPro" id="IPR023393">
    <property type="entry name" value="START-like_dom_sf"/>
</dbReference>
<dbReference type="Pfam" id="PF08327">
    <property type="entry name" value="AHSA1"/>
    <property type="match status" value="1"/>
</dbReference>
<organism evidence="4 6">
    <name type="scientific">Staphylococcus caeli</name>
    <dbReference type="NCBI Taxonomy" id="2201815"/>
    <lineage>
        <taxon>Bacteria</taxon>
        <taxon>Bacillati</taxon>
        <taxon>Bacillota</taxon>
        <taxon>Bacilli</taxon>
        <taxon>Bacillales</taxon>
        <taxon>Staphylococcaceae</taxon>
        <taxon>Staphylococcus</taxon>
    </lineage>
</organism>
<gene>
    <name evidence="4" type="ORF">SAMEA2297795_00561</name>
    <name evidence="3" type="ORF">SAMEA2297796_00064</name>
</gene>
<dbReference type="RefSeq" id="WP_069994218.1">
    <property type="nucleotide sequence ID" value="NZ_FMPG01000001.1"/>
</dbReference>
<feature type="domain" description="Activator of Hsp90 ATPase homologue 1/2-like C-terminal" evidence="2">
    <location>
        <begin position="24"/>
        <end position="104"/>
    </location>
</feature>
<reference evidence="4 6" key="1">
    <citation type="submission" date="2016-09" db="EMBL/GenBank/DDBJ databases">
        <authorList>
            <consortium name="Pathogen Informatics"/>
        </authorList>
    </citation>
    <scope>NUCLEOTIDE SEQUENCE [LARGE SCALE GENOMIC DNA]</scope>
    <source>
        <strain evidence="4 6">82B</strain>
    </source>
</reference>
<sequence length="159" mass="18002">MDAVYSKDDQGAYQTLKITIEKDVATVFHYLSTTEGIQQWFPQLAFGARQVGGKMTFHMDGQDDMEMEITAFEENEAIGYTWDSGTVRFDVIGEGNQTILVFDEFLPYGFPHIVLDFSGWQFQMESIKSVAETGQPIDQSECDFDSKKQAIAQQLELEA</sequence>
<name>A0A1D4I5Q5_9STAP</name>